<dbReference type="Pfam" id="PF01119">
    <property type="entry name" value="DNA_mis_repair"/>
    <property type="match status" value="1"/>
</dbReference>
<evidence type="ECO:0000256" key="5">
    <source>
        <dbReference type="SAM" id="MobiDB-lite"/>
    </source>
</evidence>
<gene>
    <name evidence="4 8" type="primary">mutL</name>
    <name evidence="8" type="ORF">LKD45_01900</name>
</gene>
<evidence type="ECO:0000313" key="9">
    <source>
        <dbReference type="Proteomes" id="UP001199355"/>
    </source>
</evidence>
<dbReference type="SMART" id="SM01340">
    <property type="entry name" value="DNA_mis_repair"/>
    <property type="match status" value="1"/>
</dbReference>
<keyword evidence="2 4" id="KW-0227">DNA damage</keyword>
<dbReference type="Gene3D" id="3.30.1540.20">
    <property type="entry name" value="MutL, C-terminal domain, dimerisation subdomain"/>
    <property type="match status" value="1"/>
</dbReference>
<dbReference type="InterPro" id="IPR036890">
    <property type="entry name" value="HATPase_C_sf"/>
</dbReference>
<dbReference type="CDD" id="cd16926">
    <property type="entry name" value="HATPase_MutL-MLH-PMS-like"/>
    <property type="match status" value="1"/>
</dbReference>
<feature type="region of interest" description="Disordered" evidence="5">
    <location>
        <begin position="442"/>
        <end position="491"/>
    </location>
</feature>
<keyword evidence="8" id="KW-0540">Nuclease</keyword>
<evidence type="ECO:0000256" key="3">
    <source>
        <dbReference type="ARBA" id="ARBA00023204"/>
    </source>
</evidence>
<name>A0AAE3AUR2_9FIRM</name>
<dbReference type="Gene3D" id="3.30.1370.100">
    <property type="entry name" value="MutL, C-terminal domain, regulatory subdomain"/>
    <property type="match status" value="1"/>
</dbReference>
<dbReference type="SUPFAM" id="SSF54211">
    <property type="entry name" value="Ribosomal protein S5 domain 2-like"/>
    <property type="match status" value="1"/>
</dbReference>
<dbReference type="InterPro" id="IPR038973">
    <property type="entry name" value="MutL/Mlh/Pms-like"/>
</dbReference>
<dbReference type="Proteomes" id="UP001199355">
    <property type="component" value="Unassembled WGS sequence"/>
</dbReference>
<keyword evidence="8" id="KW-0255">Endonuclease</keyword>
<dbReference type="InterPro" id="IPR014721">
    <property type="entry name" value="Ribsml_uS5_D2-typ_fold_subgr"/>
</dbReference>
<dbReference type="InterPro" id="IPR042120">
    <property type="entry name" value="MutL_C_dimsub"/>
</dbReference>
<dbReference type="InterPro" id="IPR002099">
    <property type="entry name" value="MutL/Mlh/PMS"/>
</dbReference>
<dbReference type="SMART" id="SM00853">
    <property type="entry name" value="MutL_C"/>
    <property type="match status" value="1"/>
</dbReference>
<dbReference type="Pfam" id="PF13589">
    <property type="entry name" value="HATPase_c_3"/>
    <property type="match status" value="1"/>
</dbReference>
<evidence type="ECO:0000256" key="4">
    <source>
        <dbReference type="HAMAP-Rule" id="MF_00149"/>
    </source>
</evidence>
<dbReference type="SUPFAM" id="SSF118116">
    <property type="entry name" value="DNA mismatch repair protein MutL"/>
    <property type="match status" value="1"/>
</dbReference>
<dbReference type="GO" id="GO:0030983">
    <property type="term" value="F:mismatched DNA binding"/>
    <property type="evidence" value="ECO:0007669"/>
    <property type="project" value="InterPro"/>
</dbReference>
<dbReference type="GO" id="GO:0004519">
    <property type="term" value="F:endonuclease activity"/>
    <property type="evidence" value="ECO:0007669"/>
    <property type="project" value="UniProtKB-KW"/>
</dbReference>
<feature type="region of interest" description="Disordered" evidence="5">
    <location>
        <begin position="365"/>
        <end position="397"/>
    </location>
</feature>
<comment type="similarity">
    <text evidence="1 4">Belongs to the DNA mismatch repair MutL/HexB family.</text>
</comment>
<dbReference type="NCBIfam" id="TIGR00585">
    <property type="entry name" value="mutl"/>
    <property type="match status" value="1"/>
</dbReference>
<dbReference type="Gene3D" id="3.30.230.10">
    <property type="match status" value="1"/>
</dbReference>
<dbReference type="Gene3D" id="3.30.565.10">
    <property type="entry name" value="Histidine kinase-like ATPase, C-terminal domain"/>
    <property type="match status" value="1"/>
</dbReference>
<dbReference type="RefSeq" id="WP_308727585.1">
    <property type="nucleotide sequence ID" value="NZ_JAJEQF010000002.1"/>
</dbReference>
<keyword evidence="9" id="KW-1185">Reference proteome</keyword>
<evidence type="ECO:0000313" key="8">
    <source>
        <dbReference type="EMBL" id="MCC2166462.1"/>
    </source>
</evidence>
<protein>
    <recommendedName>
        <fullName evidence="4">DNA mismatch repair protein MutL</fullName>
    </recommendedName>
</protein>
<dbReference type="InterPro" id="IPR014762">
    <property type="entry name" value="DNA_mismatch_repair_CS"/>
</dbReference>
<dbReference type="GO" id="GO:0016887">
    <property type="term" value="F:ATP hydrolysis activity"/>
    <property type="evidence" value="ECO:0007669"/>
    <property type="project" value="InterPro"/>
</dbReference>
<dbReference type="GO" id="GO:0032300">
    <property type="term" value="C:mismatch repair complex"/>
    <property type="evidence" value="ECO:0007669"/>
    <property type="project" value="InterPro"/>
</dbReference>
<feature type="domain" description="MutL C-terminal dimerisation" evidence="6">
    <location>
        <begin position="543"/>
        <end position="685"/>
    </location>
</feature>
<dbReference type="PROSITE" id="PS00058">
    <property type="entry name" value="DNA_MISMATCH_REPAIR_1"/>
    <property type="match status" value="1"/>
</dbReference>
<dbReference type="EMBL" id="JAJEQF010000002">
    <property type="protein sequence ID" value="MCC2166462.1"/>
    <property type="molecule type" value="Genomic_DNA"/>
</dbReference>
<dbReference type="InterPro" id="IPR020568">
    <property type="entry name" value="Ribosomal_Su5_D2-typ_SF"/>
</dbReference>
<dbReference type="PANTHER" id="PTHR10073">
    <property type="entry name" value="DNA MISMATCH REPAIR PROTEIN MLH, PMS, MUTL"/>
    <property type="match status" value="1"/>
</dbReference>
<feature type="domain" description="DNA mismatch repair protein S5" evidence="7">
    <location>
        <begin position="209"/>
        <end position="327"/>
    </location>
</feature>
<comment type="caution">
    <text evidence="8">The sequence shown here is derived from an EMBL/GenBank/DDBJ whole genome shotgun (WGS) entry which is preliminary data.</text>
</comment>
<dbReference type="InterPro" id="IPR042121">
    <property type="entry name" value="MutL_C_regsub"/>
</dbReference>
<comment type="function">
    <text evidence="4">This protein is involved in the repair of mismatches in DNA. It is required for dam-dependent methyl-directed DNA mismatch repair. May act as a 'molecular matchmaker', a protein that promotes the formation of a stable complex between two or more DNA-binding proteins in an ATP-dependent manner without itself being part of a final effector complex.</text>
</comment>
<organism evidence="8 9">
    <name type="scientific">Gallintestinimicrobium propionicum</name>
    <dbReference type="NCBI Taxonomy" id="2981770"/>
    <lineage>
        <taxon>Bacteria</taxon>
        <taxon>Bacillati</taxon>
        <taxon>Bacillota</taxon>
        <taxon>Clostridia</taxon>
        <taxon>Lachnospirales</taxon>
        <taxon>Lachnospiraceae</taxon>
        <taxon>Gallintestinimicrobium</taxon>
    </lineage>
</organism>
<evidence type="ECO:0000256" key="1">
    <source>
        <dbReference type="ARBA" id="ARBA00006082"/>
    </source>
</evidence>
<dbReference type="PANTHER" id="PTHR10073:SF12">
    <property type="entry name" value="DNA MISMATCH REPAIR PROTEIN MLH1"/>
    <property type="match status" value="1"/>
</dbReference>
<proteinExistence type="inferred from homology"/>
<evidence type="ECO:0000259" key="7">
    <source>
        <dbReference type="SMART" id="SM01340"/>
    </source>
</evidence>
<dbReference type="CDD" id="cd00782">
    <property type="entry name" value="MutL_Trans"/>
    <property type="match status" value="1"/>
</dbReference>
<evidence type="ECO:0000259" key="6">
    <source>
        <dbReference type="SMART" id="SM00853"/>
    </source>
</evidence>
<sequence length="729" mass="81471">MAEIMVLDSKTIDQIAAGEVVERPSSVVKELVENACDAGATAVTVEIKDGGTSFIRVTDNGSGIETAQIRKAFLRHATSKIRGVEDLSRIHSLGFRGEALSSICAVSMVELITRTKDSLVGVRYCIEGEREADFSEIGAPEGTTILVRDLFYNTPARKKFLKTPATEGGYIADLMEHMALSRPDISFTFQINRQTRFSTSGSGDLKEVIYRIYGREIAKEIFPFEASDNGFSVKGFLGSPQLVRPNRNFEFFFVNNRYIKSQVLSKGLESGYQAYLMQHKFPMAYLHLQIDTEQVDVNVHPSKMEVRFSDNRRVFDFLEEQVQKALHDREMIPQVVLDDDKRTGKSGAQASKQTAVSLTQKLLSSGIPTGHRQQERRDVQAAAPMPDSAKQRSTDMVNLYKSRPTRSTTISSQSVENSINKPTVRVLTNKVNILDTAVEGLSTQKTEEESAASDSLSKATADPVSSTGAGIGTSENVGVSSQRPQHHSAILPPQPFEKKRFEQAVRENRIAYETQAPDIAKSEQLNLFDEKILSRKAVDEYQLIGQIFDTYWIAVYHDKMILIDQHAAHEKVKYEMLMKRFYDKQPVSQNLMPPLIVTLTGAEAALLEQYQEYFEQLGFEIDSFGGSSYAMRAIPCDLYGHCEAEFLQDILDELGTGQAPNAPTAIAERIATMACKSAVKGNNRLSLAEMQELLEQLLTLDNPYHCPHGRPTMIVMTKQELERKFKRIV</sequence>
<dbReference type="Pfam" id="PF08676">
    <property type="entry name" value="MutL_C"/>
    <property type="match status" value="1"/>
</dbReference>
<keyword evidence="3 4" id="KW-0234">DNA repair</keyword>
<dbReference type="InterPro" id="IPR014790">
    <property type="entry name" value="MutL_C"/>
</dbReference>
<accession>A0AAE3AUR2</accession>
<keyword evidence="8" id="KW-0378">Hydrolase</keyword>
<feature type="compositionally biased region" description="Polar residues" evidence="5">
    <location>
        <begin position="452"/>
        <end position="483"/>
    </location>
</feature>
<dbReference type="GO" id="GO:0005524">
    <property type="term" value="F:ATP binding"/>
    <property type="evidence" value="ECO:0007669"/>
    <property type="project" value="InterPro"/>
</dbReference>
<dbReference type="InterPro" id="IPR020667">
    <property type="entry name" value="DNA_mismatch_repair_MutL"/>
</dbReference>
<dbReference type="FunFam" id="3.30.565.10:FF:000003">
    <property type="entry name" value="DNA mismatch repair endonuclease MutL"/>
    <property type="match status" value="1"/>
</dbReference>
<evidence type="ECO:0000256" key="2">
    <source>
        <dbReference type="ARBA" id="ARBA00022763"/>
    </source>
</evidence>
<dbReference type="InterPro" id="IPR013507">
    <property type="entry name" value="DNA_mismatch_S5_2-like"/>
</dbReference>
<dbReference type="InterPro" id="IPR037198">
    <property type="entry name" value="MutL_C_sf"/>
</dbReference>
<reference evidence="8 9" key="1">
    <citation type="submission" date="2021-10" db="EMBL/GenBank/DDBJ databases">
        <title>Anaerobic single-cell dispensing facilitates the cultivation of human gut bacteria.</title>
        <authorList>
            <person name="Afrizal A."/>
        </authorList>
    </citation>
    <scope>NUCLEOTIDE SEQUENCE [LARGE SCALE GENOMIC DNA]</scope>
    <source>
        <strain evidence="8 9">CLA-AA-H244</strain>
    </source>
</reference>
<dbReference type="SUPFAM" id="SSF55874">
    <property type="entry name" value="ATPase domain of HSP90 chaperone/DNA topoisomerase II/histidine kinase"/>
    <property type="match status" value="1"/>
</dbReference>
<dbReference type="GO" id="GO:0006298">
    <property type="term" value="P:mismatch repair"/>
    <property type="evidence" value="ECO:0007669"/>
    <property type="project" value="UniProtKB-UniRule"/>
</dbReference>
<dbReference type="AlphaFoldDB" id="A0AAE3AUR2"/>
<dbReference type="GO" id="GO:0140664">
    <property type="term" value="F:ATP-dependent DNA damage sensor activity"/>
    <property type="evidence" value="ECO:0007669"/>
    <property type="project" value="InterPro"/>
</dbReference>
<dbReference type="HAMAP" id="MF_00149">
    <property type="entry name" value="DNA_mis_repair"/>
    <property type="match status" value="1"/>
</dbReference>